<evidence type="ECO:0000256" key="1">
    <source>
        <dbReference type="ARBA" id="ARBA00004167"/>
    </source>
</evidence>
<feature type="compositionally biased region" description="Low complexity" evidence="6">
    <location>
        <begin position="161"/>
        <end position="175"/>
    </location>
</feature>
<dbReference type="PANTHER" id="PTHR30093">
    <property type="entry name" value="GENERAL SECRETION PATHWAY PROTEIN G"/>
    <property type="match status" value="1"/>
</dbReference>
<keyword evidence="5 7" id="KW-0472">Membrane</keyword>
<comment type="subcellular location">
    <subcellularLocation>
        <location evidence="1">Membrane</location>
        <topology evidence="1">Single-pass membrane protein</topology>
    </subcellularLocation>
</comment>
<dbReference type="GO" id="GO:0015628">
    <property type="term" value="P:protein secretion by the type II secretion system"/>
    <property type="evidence" value="ECO:0007669"/>
    <property type="project" value="InterPro"/>
</dbReference>
<evidence type="ECO:0000256" key="6">
    <source>
        <dbReference type="SAM" id="MobiDB-lite"/>
    </source>
</evidence>
<evidence type="ECO:0000256" key="3">
    <source>
        <dbReference type="ARBA" id="ARBA00022692"/>
    </source>
</evidence>
<name>A0A948WQG4_9FIRM</name>
<accession>A0A948WQG4</accession>
<dbReference type="PRINTS" id="PR00885">
    <property type="entry name" value="BCTERIALGSPH"/>
</dbReference>
<keyword evidence="4 7" id="KW-1133">Transmembrane helix</keyword>
<dbReference type="InterPro" id="IPR012902">
    <property type="entry name" value="N_methyl_site"/>
</dbReference>
<dbReference type="Pfam" id="PF07963">
    <property type="entry name" value="N_methyl"/>
    <property type="match status" value="1"/>
</dbReference>
<gene>
    <name evidence="8" type="ORF">H9882_01730</name>
</gene>
<evidence type="ECO:0000256" key="4">
    <source>
        <dbReference type="ARBA" id="ARBA00022989"/>
    </source>
</evidence>
<dbReference type="GO" id="GO:0015627">
    <property type="term" value="C:type II protein secretion system complex"/>
    <property type="evidence" value="ECO:0007669"/>
    <property type="project" value="InterPro"/>
</dbReference>
<protein>
    <submittedName>
        <fullName evidence="8">Type II secretion system GspH family protein</fullName>
    </submittedName>
</protein>
<feature type="region of interest" description="Disordered" evidence="6">
    <location>
        <begin position="152"/>
        <end position="175"/>
    </location>
</feature>
<evidence type="ECO:0000256" key="2">
    <source>
        <dbReference type="ARBA" id="ARBA00022481"/>
    </source>
</evidence>
<dbReference type="EMBL" id="JAHLFP010000011">
    <property type="protein sequence ID" value="MBU3805614.1"/>
    <property type="molecule type" value="Genomic_DNA"/>
</dbReference>
<keyword evidence="2" id="KW-0488">Methylation</keyword>
<proteinExistence type="predicted"/>
<feature type="transmembrane region" description="Helical" evidence="7">
    <location>
        <begin position="21"/>
        <end position="43"/>
    </location>
</feature>
<keyword evidence="3 7" id="KW-0812">Transmembrane</keyword>
<evidence type="ECO:0000313" key="9">
    <source>
        <dbReference type="Proteomes" id="UP000713596"/>
    </source>
</evidence>
<comment type="caution">
    <text evidence="8">The sequence shown here is derived from an EMBL/GenBank/DDBJ whole genome shotgun (WGS) entry which is preliminary data.</text>
</comment>
<dbReference type="GO" id="GO:0016020">
    <property type="term" value="C:membrane"/>
    <property type="evidence" value="ECO:0007669"/>
    <property type="project" value="UniProtKB-SubCell"/>
</dbReference>
<dbReference type="AlphaFoldDB" id="A0A948WQG4"/>
<dbReference type="InterPro" id="IPR002416">
    <property type="entry name" value="T2SS_protein-GspH"/>
</dbReference>
<dbReference type="PROSITE" id="PS00409">
    <property type="entry name" value="PROKAR_NTER_METHYL"/>
    <property type="match status" value="1"/>
</dbReference>
<reference evidence="8" key="2">
    <citation type="submission" date="2021-04" db="EMBL/GenBank/DDBJ databases">
        <authorList>
            <person name="Gilroy R."/>
        </authorList>
    </citation>
    <scope>NUCLEOTIDE SEQUENCE</scope>
    <source>
        <strain evidence="8">B5_2728</strain>
    </source>
</reference>
<dbReference type="Proteomes" id="UP000713596">
    <property type="component" value="Unassembled WGS sequence"/>
</dbReference>
<dbReference type="NCBIfam" id="TIGR02532">
    <property type="entry name" value="IV_pilin_GFxxxE"/>
    <property type="match status" value="1"/>
</dbReference>
<evidence type="ECO:0000313" key="8">
    <source>
        <dbReference type="EMBL" id="MBU3805614.1"/>
    </source>
</evidence>
<dbReference type="SUPFAM" id="SSF54523">
    <property type="entry name" value="Pili subunits"/>
    <property type="match status" value="1"/>
</dbReference>
<dbReference type="InterPro" id="IPR045584">
    <property type="entry name" value="Pilin-like"/>
</dbReference>
<evidence type="ECO:0000256" key="5">
    <source>
        <dbReference type="ARBA" id="ARBA00023136"/>
    </source>
</evidence>
<sequence length="175" mass="18520">MLNKLLNLRNRKKKGFTLIELIVVLVIMAILAAAAIPTVMGYIDNSRRASYLANMRAILQAAETTLTEARANGVTITTGDSTMDGSTGGTTFKAAMLKKLPNDLQNVDVGTTKPATKDHYNVVIKNISSTDTEVVEIQACYNDKGEVVTLTPGQGSTVMDSGSPTSTPTPTSTPG</sequence>
<reference evidence="8" key="1">
    <citation type="journal article" date="2021" name="PeerJ">
        <title>Extensive microbial diversity within the chicken gut microbiome revealed by metagenomics and culture.</title>
        <authorList>
            <person name="Gilroy R."/>
            <person name="Ravi A."/>
            <person name="Getino M."/>
            <person name="Pursley I."/>
            <person name="Horton D.L."/>
            <person name="Alikhan N.F."/>
            <person name="Baker D."/>
            <person name="Gharbi K."/>
            <person name="Hall N."/>
            <person name="Watson M."/>
            <person name="Adriaenssens E.M."/>
            <person name="Foster-Nyarko E."/>
            <person name="Jarju S."/>
            <person name="Secka A."/>
            <person name="Antonio M."/>
            <person name="Oren A."/>
            <person name="Chaudhuri R.R."/>
            <person name="La Ragione R."/>
            <person name="Hildebrand F."/>
            <person name="Pallen M.J."/>
        </authorList>
    </citation>
    <scope>NUCLEOTIDE SEQUENCE</scope>
    <source>
        <strain evidence="8">B5_2728</strain>
    </source>
</reference>
<evidence type="ECO:0000256" key="7">
    <source>
        <dbReference type="SAM" id="Phobius"/>
    </source>
</evidence>
<dbReference type="Gene3D" id="3.30.700.10">
    <property type="entry name" value="Glycoprotein, Type 4 Pilin"/>
    <property type="match status" value="1"/>
</dbReference>
<organism evidence="8 9">
    <name type="scientific">Candidatus Allofournierella pullistercoris</name>
    <dbReference type="NCBI Taxonomy" id="2838597"/>
    <lineage>
        <taxon>Bacteria</taxon>
        <taxon>Bacillati</taxon>
        <taxon>Bacillota</taxon>
        <taxon>Clostridia</taxon>
        <taxon>Eubacteriales</taxon>
        <taxon>Oscillospiraceae</taxon>
        <taxon>Allofournierella</taxon>
    </lineage>
</organism>